<dbReference type="HOGENOM" id="CLU_026126_7_2_1"/>
<dbReference type="InterPro" id="IPR036249">
    <property type="entry name" value="Thioredoxin-like_sf"/>
</dbReference>
<reference evidence="5" key="1">
    <citation type="submission" date="2011-07" db="EMBL/GenBank/DDBJ databases">
        <authorList>
            <consortium name="Caenorhabditis brenneri Sequencing and Analysis Consortium"/>
            <person name="Wilson R.K."/>
        </authorList>
    </citation>
    <scope>NUCLEOTIDE SEQUENCE [LARGE SCALE GENOMIC DNA]</scope>
    <source>
        <strain evidence="5">PB2801</strain>
    </source>
</reference>
<protein>
    <recommendedName>
        <fullName evidence="3">Glutaredoxin domain-containing protein</fullName>
    </recommendedName>
</protein>
<keyword evidence="2" id="KW-0249">Electron transport</keyword>
<keyword evidence="1" id="KW-0813">Transport</keyword>
<gene>
    <name evidence="4" type="ORF">CAEBREN_04233</name>
</gene>
<evidence type="ECO:0000256" key="2">
    <source>
        <dbReference type="ARBA" id="ARBA00022982"/>
    </source>
</evidence>
<feature type="domain" description="Glutaredoxin" evidence="3">
    <location>
        <begin position="15"/>
        <end position="79"/>
    </location>
</feature>
<dbReference type="GO" id="GO:0005739">
    <property type="term" value="C:mitochondrion"/>
    <property type="evidence" value="ECO:0007669"/>
    <property type="project" value="TreeGrafter"/>
</dbReference>
<accession>G0NMG6</accession>
<dbReference type="Gene3D" id="3.40.30.10">
    <property type="entry name" value="Glutaredoxin"/>
    <property type="match status" value="1"/>
</dbReference>
<evidence type="ECO:0000256" key="1">
    <source>
        <dbReference type="ARBA" id="ARBA00022448"/>
    </source>
</evidence>
<evidence type="ECO:0000313" key="5">
    <source>
        <dbReference type="Proteomes" id="UP000008068"/>
    </source>
</evidence>
<dbReference type="NCBIfam" id="TIGR02180">
    <property type="entry name" value="GRX_euk"/>
    <property type="match status" value="1"/>
</dbReference>
<dbReference type="SUPFAM" id="SSF52833">
    <property type="entry name" value="Thioredoxin-like"/>
    <property type="match status" value="1"/>
</dbReference>
<dbReference type="EMBL" id="GL379910">
    <property type="protein sequence ID" value="EGT34174.1"/>
    <property type="molecule type" value="Genomic_DNA"/>
</dbReference>
<evidence type="ECO:0000259" key="3">
    <source>
        <dbReference type="Pfam" id="PF00462"/>
    </source>
</evidence>
<name>G0NMG6_CAEBE</name>
<dbReference type="InterPro" id="IPR014025">
    <property type="entry name" value="Glutaredoxin_subgr"/>
</dbReference>
<keyword evidence="5" id="KW-1185">Reference proteome</keyword>
<dbReference type="OMA" id="DAMEWID"/>
<dbReference type="PANTHER" id="PTHR46185">
    <property type="entry name" value="GLUTAREDOXIN-1"/>
    <property type="match status" value="1"/>
</dbReference>
<dbReference type="Pfam" id="PF00462">
    <property type="entry name" value="Glutaredoxin"/>
    <property type="match status" value="1"/>
</dbReference>
<proteinExistence type="predicted"/>
<dbReference type="AlphaFoldDB" id="G0NMG6"/>
<dbReference type="InterPro" id="IPR047185">
    <property type="entry name" value="GLRX1"/>
</dbReference>
<dbReference type="PANTHER" id="PTHR46185:SF1">
    <property type="entry name" value="GLUTAREDOXIN-1"/>
    <property type="match status" value="1"/>
</dbReference>
<dbReference type="InterPro" id="IPR011899">
    <property type="entry name" value="Glutaredoxin_euk/vir"/>
</dbReference>
<dbReference type="GO" id="GO:0015038">
    <property type="term" value="F:glutathione disulfide oxidoreductase activity"/>
    <property type="evidence" value="ECO:0007669"/>
    <property type="project" value="TreeGrafter"/>
</dbReference>
<dbReference type="Proteomes" id="UP000008068">
    <property type="component" value="Unassembled WGS sequence"/>
</dbReference>
<dbReference type="STRING" id="135651.G0NMG6"/>
<dbReference type="InParanoid" id="G0NMG6"/>
<dbReference type="PROSITE" id="PS51354">
    <property type="entry name" value="GLUTAREDOXIN_2"/>
    <property type="match status" value="1"/>
</dbReference>
<dbReference type="eggNOG" id="KOG1752">
    <property type="taxonomic scope" value="Eukaryota"/>
</dbReference>
<sequence>MSKEFVDQHIQSSKVLIFSKSTCSCSKKARATLESIGLKPEAVKWVEIDKREDCAEIQDYLESLTGARSVPRVFINGKFFGGGDATVAAANSGELVELLQEVGAL</sequence>
<evidence type="ECO:0000313" key="4">
    <source>
        <dbReference type="EMBL" id="EGT34174.1"/>
    </source>
</evidence>
<dbReference type="InterPro" id="IPR002109">
    <property type="entry name" value="Glutaredoxin"/>
</dbReference>
<dbReference type="CDD" id="cd03419">
    <property type="entry name" value="GRX_GRXh_1_2_like"/>
    <property type="match status" value="1"/>
</dbReference>
<dbReference type="PRINTS" id="PR00160">
    <property type="entry name" value="GLUTAREDOXIN"/>
</dbReference>
<organism evidence="5">
    <name type="scientific">Caenorhabditis brenneri</name>
    <name type="common">Nematode worm</name>
    <dbReference type="NCBI Taxonomy" id="135651"/>
    <lineage>
        <taxon>Eukaryota</taxon>
        <taxon>Metazoa</taxon>
        <taxon>Ecdysozoa</taxon>
        <taxon>Nematoda</taxon>
        <taxon>Chromadorea</taxon>
        <taxon>Rhabditida</taxon>
        <taxon>Rhabditina</taxon>
        <taxon>Rhabditomorpha</taxon>
        <taxon>Rhabditoidea</taxon>
        <taxon>Rhabditidae</taxon>
        <taxon>Peloderinae</taxon>
        <taxon>Caenorhabditis</taxon>
    </lineage>
</organism>
<dbReference type="OrthoDB" id="418495at2759"/>